<dbReference type="AlphaFoldDB" id="A0A2L2LHJ7"/>
<evidence type="ECO:0008006" key="3">
    <source>
        <dbReference type="Google" id="ProtNLM"/>
    </source>
</evidence>
<dbReference type="Proteomes" id="UP000237717">
    <property type="component" value="Chromosome II"/>
</dbReference>
<protein>
    <recommendedName>
        <fullName evidence="3">Mannitol repressor</fullName>
    </recommendedName>
</protein>
<sequence length="189" mass="21754">MAEQSEFKAAESLLNSIGDNPSFDISEFIDRISVTEDWGKLIVAHIYLDHIVTEVLNMHLDHPASYFNGHRSFAEKLSLCQALGYFRDEFGNVLRAVNNLRNRFAHKLVFHVSDEEKRNLFRTLTTERATSEVTRSGGFEEFLFTVVMFAEISRSAEKRQAELSKEHKFVSEKILELLIANKDVLENKI</sequence>
<dbReference type="InterPro" id="IPR038026">
    <property type="entry name" value="MtlR-like_sf"/>
</dbReference>
<organism evidence="1 2">
    <name type="scientific">Agrobacterium tumefaciens</name>
    <dbReference type="NCBI Taxonomy" id="358"/>
    <lineage>
        <taxon>Bacteria</taxon>
        <taxon>Pseudomonadati</taxon>
        <taxon>Pseudomonadota</taxon>
        <taxon>Alphaproteobacteria</taxon>
        <taxon>Hyphomicrobiales</taxon>
        <taxon>Rhizobiaceae</taxon>
        <taxon>Rhizobium/Agrobacterium group</taxon>
        <taxon>Agrobacterium</taxon>
        <taxon>Agrobacterium tumefaciens complex</taxon>
    </lineage>
</organism>
<reference evidence="1 2" key="1">
    <citation type="submission" date="2018-02" db="EMBL/GenBank/DDBJ databases">
        <title>Complete genome sequence of Agrobacterium tumefaciens 1D1609.</title>
        <authorList>
            <person name="Cho S.-T."/>
            <person name="Haryono M."/>
            <person name="Chang H.-H."/>
            <person name="Santos M.N."/>
            <person name="Lai E.-M."/>
            <person name="Kuo C.-H."/>
        </authorList>
    </citation>
    <scope>NUCLEOTIDE SEQUENCE [LARGE SCALE GENOMIC DNA]</scope>
    <source>
        <strain evidence="1 2">1D1609</strain>
    </source>
</reference>
<proteinExistence type="predicted"/>
<accession>A0A2L2LHJ7</accession>
<evidence type="ECO:0000313" key="2">
    <source>
        <dbReference type="Proteomes" id="UP000237717"/>
    </source>
</evidence>
<dbReference type="SUPFAM" id="SSF158668">
    <property type="entry name" value="MtlR-like"/>
    <property type="match status" value="1"/>
</dbReference>
<evidence type="ECO:0000313" key="1">
    <source>
        <dbReference type="EMBL" id="AVH43813.1"/>
    </source>
</evidence>
<name>A0A2L2LHJ7_AGRTU</name>
<dbReference type="RefSeq" id="WP_065656509.1">
    <property type="nucleotide sequence ID" value="NZ_CP026925.1"/>
</dbReference>
<gene>
    <name evidence="1" type="ORF">At1D1609_37630</name>
</gene>
<dbReference type="EMBL" id="CP026925">
    <property type="protein sequence ID" value="AVH43813.1"/>
    <property type="molecule type" value="Genomic_DNA"/>
</dbReference>